<dbReference type="GO" id="GO:0006096">
    <property type="term" value="P:glycolytic process"/>
    <property type="evidence" value="ECO:0007669"/>
    <property type="project" value="UniProtKB-KW"/>
</dbReference>
<comment type="similarity">
    <text evidence="2">Belongs to the enolase family.</text>
</comment>
<dbReference type="Proteomes" id="UP000050795">
    <property type="component" value="Unassembled WGS sequence"/>
</dbReference>
<dbReference type="Pfam" id="PF03952">
    <property type="entry name" value="Enolase_N"/>
    <property type="match status" value="1"/>
</dbReference>
<dbReference type="Gene3D" id="3.30.390.10">
    <property type="entry name" value="Enolase-like, N-terminal domain"/>
    <property type="match status" value="1"/>
</dbReference>
<evidence type="ECO:0000256" key="10">
    <source>
        <dbReference type="PIRSR" id="PIRSR001400-1"/>
    </source>
</evidence>
<dbReference type="GO" id="GO:0004634">
    <property type="term" value="F:phosphopyruvate hydratase activity"/>
    <property type="evidence" value="ECO:0007669"/>
    <property type="project" value="UniProtKB-EC"/>
</dbReference>
<feature type="binding site" evidence="11">
    <location>
        <position position="158"/>
    </location>
    <ligand>
        <name>substrate</name>
    </ligand>
</feature>
<evidence type="ECO:0000259" key="14">
    <source>
        <dbReference type="SMART" id="SM01193"/>
    </source>
</evidence>
<feature type="binding site" evidence="11">
    <location>
        <position position="298"/>
    </location>
    <ligand>
        <name>substrate</name>
    </ligand>
</feature>
<evidence type="ECO:0000256" key="11">
    <source>
        <dbReference type="PIRSR" id="PIRSR001400-2"/>
    </source>
</evidence>
<dbReference type="GO" id="GO:0000287">
    <property type="term" value="F:magnesium ion binding"/>
    <property type="evidence" value="ECO:0007669"/>
    <property type="project" value="InterPro"/>
</dbReference>
<dbReference type="Gene3D" id="3.20.20.120">
    <property type="entry name" value="Enolase-like C-terminal domain"/>
    <property type="match status" value="1"/>
</dbReference>
<dbReference type="PANTHER" id="PTHR11902">
    <property type="entry name" value="ENOLASE"/>
    <property type="match status" value="1"/>
</dbReference>
<feature type="binding site" evidence="12">
    <location>
        <position position="323"/>
    </location>
    <ligand>
        <name>Mg(2+)</name>
        <dbReference type="ChEBI" id="CHEBI:18420"/>
    </ligand>
</feature>
<dbReference type="HAMAP" id="MF_00318">
    <property type="entry name" value="Enolase"/>
    <property type="match status" value="1"/>
</dbReference>
<keyword evidence="15" id="KW-1185">Reference proteome</keyword>
<organism evidence="15 16">
    <name type="scientific">Trichobilharzia regenti</name>
    <name type="common">Nasal bird schistosome</name>
    <dbReference type="NCBI Taxonomy" id="157069"/>
    <lineage>
        <taxon>Eukaryota</taxon>
        <taxon>Metazoa</taxon>
        <taxon>Spiralia</taxon>
        <taxon>Lophotrochozoa</taxon>
        <taxon>Platyhelminthes</taxon>
        <taxon>Trematoda</taxon>
        <taxon>Digenea</taxon>
        <taxon>Strigeidida</taxon>
        <taxon>Schistosomatoidea</taxon>
        <taxon>Schistosomatidae</taxon>
        <taxon>Trichobilharzia</taxon>
    </lineage>
</organism>
<keyword evidence="5 12" id="KW-0460">Magnesium</keyword>
<dbReference type="PRINTS" id="PR00148">
    <property type="entry name" value="ENOLASE"/>
</dbReference>
<accession>A0AA85JQU6</accession>
<protein>
    <recommendedName>
        <fullName evidence="4">Enolase</fullName>
        <ecNumber evidence="3">4.2.1.11</ecNumber>
    </recommendedName>
    <alternativeName>
        <fullName evidence="8">2-phospho-D-glycerate hydro-lyase</fullName>
    </alternativeName>
    <alternativeName>
        <fullName evidence="9">2-phosphoglycerate dehydratase</fullName>
    </alternativeName>
</protein>
<dbReference type="PANTHER" id="PTHR11902:SF1">
    <property type="entry name" value="ENOLASE"/>
    <property type="match status" value="1"/>
</dbReference>
<dbReference type="EC" id="4.2.1.11" evidence="3"/>
<dbReference type="Pfam" id="PF00113">
    <property type="entry name" value="Enolase_C"/>
    <property type="match status" value="1"/>
</dbReference>
<dbReference type="SUPFAM" id="SSF51604">
    <property type="entry name" value="Enolase C-terminal domain-like"/>
    <property type="match status" value="1"/>
</dbReference>
<evidence type="ECO:0000256" key="4">
    <source>
        <dbReference type="ARBA" id="ARBA00017068"/>
    </source>
</evidence>
<evidence type="ECO:0000256" key="5">
    <source>
        <dbReference type="ARBA" id="ARBA00022842"/>
    </source>
</evidence>
<dbReference type="InterPro" id="IPR029017">
    <property type="entry name" value="Enolase-like_N"/>
</dbReference>
<evidence type="ECO:0000256" key="3">
    <source>
        <dbReference type="ARBA" id="ARBA00012058"/>
    </source>
</evidence>
<evidence type="ECO:0000256" key="9">
    <source>
        <dbReference type="ARBA" id="ARBA00032132"/>
    </source>
</evidence>
<dbReference type="SFLD" id="SFLDS00001">
    <property type="entry name" value="Enolase"/>
    <property type="match status" value="1"/>
</dbReference>
<evidence type="ECO:0000256" key="8">
    <source>
        <dbReference type="ARBA" id="ARBA00031125"/>
    </source>
</evidence>
<feature type="binding site" evidence="12">
    <location>
        <position position="298"/>
    </location>
    <ligand>
        <name>Mg(2+)</name>
        <dbReference type="ChEBI" id="CHEBI:18420"/>
    </ligand>
</feature>
<dbReference type="SUPFAM" id="SSF54826">
    <property type="entry name" value="Enolase N-terminal domain-like"/>
    <property type="match status" value="1"/>
</dbReference>
<dbReference type="InterPro" id="IPR020810">
    <property type="entry name" value="Enolase_C"/>
</dbReference>
<reference evidence="16" key="2">
    <citation type="submission" date="2023-11" db="UniProtKB">
        <authorList>
            <consortium name="WormBaseParasite"/>
        </authorList>
    </citation>
    <scope>IDENTIFICATION</scope>
</reference>
<feature type="domain" description="Enolase N-terminal" evidence="14">
    <location>
        <begin position="3"/>
        <end position="134"/>
    </location>
</feature>
<feature type="binding site" evidence="11">
    <location>
        <position position="323"/>
    </location>
    <ligand>
        <name>substrate</name>
    </ligand>
</feature>
<feature type="binding site" evidence="11">
    <location>
        <position position="399"/>
    </location>
    <ligand>
        <name>substrate</name>
    </ligand>
</feature>
<dbReference type="FunFam" id="3.30.390.10:FF:000001">
    <property type="entry name" value="Enolase"/>
    <property type="match status" value="1"/>
</dbReference>
<dbReference type="GO" id="GO:0000015">
    <property type="term" value="C:phosphopyruvate hydratase complex"/>
    <property type="evidence" value="ECO:0007669"/>
    <property type="project" value="InterPro"/>
</dbReference>
<dbReference type="SMART" id="SM01193">
    <property type="entry name" value="Enolase_N"/>
    <property type="match status" value="1"/>
</dbReference>
<feature type="binding site" evidence="11">
    <location>
        <position position="167"/>
    </location>
    <ligand>
        <name>substrate</name>
    </ligand>
</feature>
<feature type="active site" description="Proton acceptor" evidence="10">
    <location>
        <position position="348"/>
    </location>
</feature>
<dbReference type="CDD" id="cd03313">
    <property type="entry name" value="enolase"/>
    <property type="match status" value="1"/>
</dbReference>
<dbReference type="PIRSF" id="PIRSF001400">
    <property type="entry name" value="Enolase"/>
    <property type="match status" value="1"/>
</dbReference>
<evidence type="ECO:0000256" key="1">
    <source>
        <dbReference type="ARBA" id="ARBA00005031"/>
    </source>
</evidence>
<dbReference type="WBParaSite" id="TREG1_35190.1">
    <property type="protein sequence ID" value="TREG1_35190.1"/>
    <property type="gene ID" value="TREG1_35190"/>
</dbReference>
<name>A0AA85JQU6_TRIRE</name>
<keyword evidence="6" id="KW-0324">Glycolysis</keyword>
<reference evidence="15" key="1">
    <citation type="submission" date="2022-06" db="EMBL/GenBank/DDBJ databases">
        <authorList>
            <person name="Berger JAMES D."/>
            <person name="Berger JAMES D."/>
        </authorList>
    </citation>
    <scope>NUCLEOTIDE SEQUENCE [LARGE SCALE GENOMIC DNA]</scope>
</reference>
<evidence type="ECO:0000259" key="13">
    <source>
        <dbReference type="SMART" id="SM01192"/>
    </source>
</evidence>
<dbReference type="FunFam" id="3.20.20.120:FF:000002">
    <property type="entry name" value="Enolase 1"/>
    <property type="match status" value="1"/>
</dbReference>
<evidence type="ECO:0000256" key="6">
    <source>
        <dbReference type="ARBA" id="ARBA00023152"/>
    </source>
</evidence>
<keyword evidence="7" id="KW-0456">Lyase</keyword>
<dbReference type="SFLD" id="SFLDF00002">
    <property type="entry name" value="enolase"/>
    <property type="match status" value="1"/>
</dbReference>
<evidence type="ECO:0000313" key="15">
    <source>
        <dbReference type="Proteomes" id="UP000050795"/>
    </source>
</evidence>
<feature type="binding site" evidence="11">
    <location>
        <begin position="375"/>
        <end position="378"/>
    </location>
    <ligand>
        <name>substrate</name>
    </ligand>
</feature>
<comment type="cofactor">
    <cofactor evidence="12">
        <name>Mg(2+)</name>
        <dbReference type="ChEBI" id="CHEBI:18420"/>
    </cofactor>
    <text evidence="12">Mg(2+) is required for catalysis and for stabilizing the dimer.</text>
</comment>
<evidence type="ECO:0000313" key="16">
    <source>
        <dbReference type="WBParaSite" id="TREG1_35190.1"/>
    </source>
</evidence>
<dbReference type="SFLD" id="SFLDG00178">
    <property type="entry name" value="enolase"/>
    <property type="match status" value="1"/>
</dbReference>
<evidence type="ECO:0000256" key="7">
    <source>
        <dbReference type="ARBA" id="ARBA00023239"/>
    </source>
</evidence>
<dbReference type="AlphaFoldDB" id="A0AA85JQU6"/>
<dbReference type="InterPro" id="IPR036849">
    <property type="entry name" value="Enolase-like_C_sf"/>
</dbReference>
<keyword evidence="12" id="KW-0479">Metal-binding</keyword>
<feature type="active site" description="Proton donor" evidence="10">
    <location>
        <position position="210"/>
    </location>
</feature>
<evidence type="ECO:0000256" key="12">
    <source>
        <dbReference type="PIRSR" id="PIRSR001400-3"/>
    </source>
</evidence>
<evidence type="ECO:0000256" key="2">
    <source>
        <dbReference type="ARBA" id="ARBA00009604"/>
    </source>
</evidence>
<sequence>MSILKITGRQILDSRGYPTVEVDVITNKGLFRAAAPSGASTGIYEANELRDNGHEFHGKGVLKAVNNVNKIIAPALIKKNLCVTEQKAIDEFIVKELDGTPNKTHLGANAILAVSLAILKAGAAEKNLPVYRYIADLAGNVSFTLPVPAFNVLNGGKHAGNKLAFQEFMIFPVGATSFAEALRMGSETYHHLRRIIQKKYGINACNVGDEGGFAPNISTPIEALDLIVDAIVEAGYVGKIVIGIDVAASEMYSPKNDKKYNFDFKESCSQEQTHFLTGEKLLDYYTNLSLRYPLVSIEDPFDQDDWDNWIKLRSRVPIQIVGDDLLVTNPTRVQKAINVGACNALLLKVNQIGTFTEALTACRLAKEAGWRVMVSHRSGETEDTTIADLAVGLNCGQIKTGAPCRSERLAKYNQLLRIEEELGCYAVYAGNVFRAHGIC</sequence>
<proteinExistence type="inferred from homology"/>
<dbReference type="InterPro" id="IPR000941">
    <property type="entry name" value="Enolase"/>
</dbReference>
<dbReference type="SMART" id="SM01192">
    <property type="entry name" value="Enolase_C"/>
    <property type="match status" value="1"/>
</dbReference>
<feature type="domain" description="Enolase C-terminal TIM barrel" evidence="13">
    <location>
        <begin position="142"/>
        <end position="436"/>
    </location>
</feature>
<dbReference type="InterPro" id="IPR020811">
    <property type="entry name" value="Enolase_N"/>
</dbReference>
<dbReference type="NCBIfam" id="TIGR01060">
    <property type="entry name" value="eno"/>
    <property type="match status" value="1"/>
</dbReference>
<feature type="binding site" evidence="12">
    <location>
        <position position="245"/>
    </location>
    <ligand>
        <name>Mg(2+)</name>
        <dbReference type="ChEBI" id="CHEBI:18420"/>
    </ligand>
</feature>
<comment type="pathway">
    <text evidence="1">Carbohydrate degradation; glycolysis; pyruvate from D-glyceraldehyde 3-phosphate: step 4/5.</text>
</comment>